<dbReference type="PANTHER" id="PTHR35145">
    <property type="entry name" value="CYTOPLASMIC PROTEIN-RELATED"/>
    <property type="match status" value="1"/>
</dbReference>
<evidence type="ECO:0000313" key="2">
    <source>
        <dbReference type="Proteomes" id="UP001574673"/>
    </source>
</evidence>
<dbReference type="Proteomes" id="UP001574673">
    <property type="component" value="Unassembled WGS sequence"/>
</dbReference>
<name>A0ABV4UG40_9RHOO</name>
<dbReference type="Gene3D" id="3.90.1150.30">
    <property type="match status" value="1"/>
</dbReference>
<dbReference type="InterPro" id="IPR007351">
    <property type="entry name" value="YjbR"/>
</dbReference>
<protein>
    <submittedName>
        <fullName evidence="1">MmcQ/YjbR family DNA-binding protein</fullName>
    </submittedName>
</protein>
<dbReference type="Pfam" id="PF04237">
    <property type="entry name" value="YjbR"/>
    <property type="match status" value="1"/>
</dbReference>
<keyword evidence="1" id="KW-0238">DNA-binding</keyword>
<organism evidence="1 2">
    <name type="scientific">Dentiradicibacter hellwigii</name>
    <dbReference type="NCBI Taxonomy" id="3149053"/>
    <lineage>
        <taxon>Bacteria</taxon>
        <taxon>Pseudomonadati</taxon>
        <taxon>Pseudomonadota</taxon>
        <taxon>Betaproteobacteria</taxon>
        <taxon>Rhodocyclales</taxon>
        <taxon>Rhodocyclaceae</taxon>
        <taxon>Dentiradicibacter</taxon>
    </lineage>
</organism>
<sequence>MNRATLIRHIKERYRAAPEHLWARTPDYAVFRHTDNRKWFCVLLNISGDKLGLDDHSVIDILDLKARPEYIGGLRQIKGVFPGYHMNKEHWISVILDGWLDDETIRQLLDDSYHLTR</sequence>
<proteinExistence type="predicted"/>
<dbReference type="RefSeq" id="WP_418891633.1">
    <property type="nucleotide sequence ID" value="NZ_JBEUWX010000002.1"/>
</dbReference>
<evidence type="ECO:0000313" key="1">
    <source>
        <dbReference type="EMBL" id="MFA9950588.1"/>
    </source>
</evidence>
<dbReference type="GO" id="GO:0003677">
    <property type="term" value="F:DNA binding"/>
    <property type="evidence" value="ECO:0007669"/>
    <property type="project" value="UniProtKB-KW"/>
</dbReference>
<dbReference type="InterPro" id="IPR038056">
    <property type="entry name" value="YjbR-like_sf"/>
</dbReference>
<keyword evidence="2" id="KW-1185">Reference proteome</keyword>
<comment type="caution">
    <text evidence="1">The sequence shown here is derived from an EMBL/GenBank/DDBJ whole genome shotgun (WGS) entry which is preliminary data.</text>
</comment>
<reference evidence="2" key="1">
    <citation type="submission" date="2024-06" db="EMBL/GenBank/DDBJ databases">
        <title>Radixoralia hellwigii gen. nov., sp nov., isolated from a root canal in the human oral cavity.</title>
        <authorList>
            <person name="Bartsch S."/>
            <person name="Wittmer A."/>
            <person name="Schulz A.-K."/>
            <person name="Neumann-Schaal M."/>
            <person name="Wolf J."/>
            <person name="Gronow S."/>
            <person name="Tennert C."/>
            <person name="Haecker G."/>
            <person name="Cieplik F."/>
            <person name="Al-Ahmad A."/>
        </authorList>
    </citation>
    <scope>NUCLEOTIDE SEQUENCE [LARGE SCALE GENOMIC DNA]</scope>
    <source>
        <strain evidence="2">Wk13</strain>
    </source>
</reference>
<dbReference type="InterPro" id="IPR058532">
    <property type="entry name" value="YjbR/MT2646/Rv2570-like"/>
</dbReference>
<dbReference type="PANTHER" id="PTHR35145:SF1">
    <property type="entry name" value="CYTOPLASMIC PROTEIN"/>
    <property type="match status" value="1"/>
</dbReference>
<gene>
    <name evidence="1" type="ORF">ABCS64_09725</name>
</gene>
<accession>A0ABV4UG40</accession>
<dbReference type="SUPFAM" id="SSF142906">
    <property type="entry name" value="YjbR-like"/>
    <property type="match status" value="1"/>
</dbReference>
<dbReference type="EMBL" id="JBEUWX010000002">
    <property type="protein sequence ID" value="MFA9950588.1"/>
    <property type="molecule type" value="Genomic_DNA"/>
</dbReference>